<organism evidence="7 8">
    <name type="scientific">Emericellopsis atlantica</name>
    <dbReference type="NCBI Taxonomy" id="2614577"/>
    <lineage>
        <taxon>Eukaryota</taxon>
        <taxon>Fungi</taxon>
        <taxon>Dikarya</taxon>
        <taxon>Ascomycota</taxon>
        <taxon>Pezizomycotina</taxon>
        <taxon>Sordariomycetes</taxon>
        <taxon>Hypocreomycetidae</taxon>
        <taxon>Hypocreales</taxon>
        <taxon>Bionectriaceae</taxon>
        <taxon>Emericellopsis</taxon>
    </lineage>
</organism>
<gene>
    <name evidence="7" type="ORF">F5Z01DRAFT_654662</name>
</gene>
<evidence type="ECO:0000256" key="5">
    <source>
        <dbReference type="ARBA" id="ARBA00022824"/>
    </source>
</evidence>
<comment type="caution">
    <text evidence="7">The sequence shown here is derived from an EMBL/GenBank/DDBJ whole genome shotgun (WGS) entry which is preliminary data.</text>
</comment>
<dbReference type="GeneID" id="70294342"/>
<comment type="subcellular location">
    <subcellularLocation>
        <location evidence="3">Cytoplasm</location>
        <location evidence="3">Cytosol</location>
    </subcellularLocation>
    <subcellularLocation>
        <location evidence="2">Endoplasmic reticulum</location>
    </subcellularLocation>
    <subcellularLocation>
        <location evidence="1">Mitochondrion</location>
    </subcellularLocation>
</comment>
<dbReference type="OrthoDB" id="26149at2759"/>
<name>A0A9P7ZN42_9HYPO</name>
<dbReference type="GO" id="GO:0005739">
    <property type="term" value="C:mitochondrion"/>
    <property type="evidence" value="ECO:0007669"/>
    <property type="project" value="UniProtKB-SubCell"/>
</dbReference>
<dbReference type="GO" id="GO:0005783">
    <property type="term" value="C:endoplasmic reticulum"/>
    <property type="evidence" value="ECO:0007669"/>
    <property type="project" value="UniProtKB-SubCell"/>
</dbReference>
<dbReference type="InterPro" id="IPR011989">
    <property type="entry name" value="ARM-like"/>
</dbReference>
<keyword evidence="6" id="KW-0496">Mitochondrion</keyword>
<dbReference type="InterPro" id="IPR000225">
    <property type="entry name" value="Armadillo"/>
</dbReference>
<evidence type="ECO:0000313" key="7">
    <source>
        <dbReference type="EMBL" id="KAG9254721.1"/>
    </source>
</evidence>
<evidence type="ECO:0000256" key="1">
    <source>
        <dbReference type="ARBA" id="ARBA00004173"/>
    </source>
</evidence>
<dbReference type="GO" id="GO:0005085">
    <property type="term" value="F:guanyl-nucleotide exchange factor activity"/>
    <property type="evidence" value="ECO:0007669"/>
    <property type="project" value="InterPro"/>
</dbReference>
<keyword evidence="5" id="KW-0256">Endoplasmic reticulum</keyword>
<dbReference type="Gene3D" id="1.25.10.10">
    <property type="entry name" value="Leucine-rich Repeat Variant"/>
    <property type="match status" value="2"/>
</dbReference>
<evidence type="ECO:0000256" key="2">
    <source>
        <dbReference type="ARBA" id="ARBA00004240"/>
    </source>
</evidence>
<dbReference type="EMBL" id="MU251253">
    <property type="protein sequence ID" value="KAG9254721.1"/>
    <property type="molecule type" value="Genomic_DNA"/>
</dbReference>
<dbReference type="GO" id="GO:0005829">
    <property type="term" value="C:cytosol"/>
    <property type="evidence" value="ECO:0007669"/>
    <property type="project" value="UniProtKB-SubCell"/>
</dbReference>
<dbReference type="Proteomes" id="UP000887229">
    <property type="component" value="Unassembled WGS sequence"/>
</dbReference>
<keyword evidence="8" id="KW-1185">Reference proteome</keyword>
<dbReference type="InterPro" id="IPR016024">
    <property type="entry name" value="ARM-type_fold"/>
</dbReference>
<evidence type="ECO:0000256" key="6">
    <source>
        <dbReference type="ARBA" id="ARBA00023128"/>
    </source>
</evidence>
<evidence type="ECO:0000313" key="8">
    <source>
        <dbReference type="Proteomes" id="UP000887229"/>
    </source>
</evidence>
<evidence type="ECO:0000256" key="4">
    <source>
        <dbReference type="ARBA" id="ARBA00022490"/>
    </source>
</evidence>
<proteinExistence type="predicted"/>
<protein>
    <submittedName>
        <fullName evidence="7">Armadillo-type protein</fullName>
    </submittedName>
</protein>
<dbReference type="SMART" id="SM00185">
    <property type="entry name" value="ARM"/>
    <property type="match status" value="3"/>
</dbReference>
<sequence length="665" mass="73117">MTMMLSAAEIEDLLANNGSGLTPDEYDEQPETEDVMKNRAALLTPVLETCQQLWDAKSDDLKLVAQKLGDGSRDVAWRIAFGESGILNFFLEINAAKSLSPDLQLHTLRLVGNSCADTDQNRARVVEADLFKPIMDLLEDESLTPVVVPVLYNIVVDYEPAQLHASRANLSAALIGRLAGPSIDEFAQLVTYMCKTLVLISGQDGEATRADPSTVRVLLGLANREPFSSDIEDFAILTSAAAAYLSMEEFQVRLISDGQLPLLLSAIKHANTVFSDVQDKDGEDLTALLKAMRSTFQQTLADVTAQDTFLKQYPLNDPVSSELFSWLNGANRPLRSAACLSLGNLCRSDATSKAMVQEHKAHEPLIKLIADPDARDAQELHAALSFLKNMAIPIDNKPALVDALEPTCVPRILALDSMPQVQFAAVSLIRLLLINSPNNAEAICSRWRSDGQVDESDTVQKLAELFKRSDTEPVKMEIARGILGLCRVVQSQPVQSVLKDIAEVNNFHDDEELRELFWKRYDFTEPLAYLVAQAKWPSVRSEAWFVFALICRSQEGSRALSKALEDEKAFSSLSEAVTGEQGMVTDVSEEAPTDAGLVPGGTSLQLEPQQIDPARQSDMARVDRENAVVMCQELLKHQPEDWPRRGALQALVSQGTRKIIEGKSS</sequence>
<dbReference type="SUPFAM" id="SSF48371">
    <property type="entry name" value="ARM repeat"/>
    <property type="match status" value="1"/>
</dbReference>
<dbReference type="InterPro" id="IPR040144">
    <property type="entry name" value="RAP1GDS1"/>
</dbReference>
<dbReference type="RefSeq" id="XP_046118645.1">
    <property type="nucleotide sequence ID" value="XM_046263439.1"/>
</dbReference>
<dbReference type="PANTHER" id="PTHR10957">
    <property type="entry name" value="RAP1 GTPASE-GDP DISSOCIATION STIMULATOR 1"/>
    <property type="match status" value="1"/>
</dbReference>
<dbReference type="AlphaFoldDB" id="A0A9P7ZN42"/>
<keyword evidence="4" id="KW-0963">Cytoplasm</keyword>
<reference evidence="7" key="1">
    <citation type="journal article" date="2021" name="IMA Fungus">
        <title>Genomic characterization of three marine fungi, including Emericellopsis atlantica sp. nov. with signatures of a generalist lifestyle and marine biomass degradation.</title>
        <authorList>
            <person name="Hagestad O.C."/>
            <person name="Hou L."/>
            <person name="Andersen J.H."/>
            <person name="Hansen E.H."/>
            <person name="Altermark B."/>
            <person name="Li C."/>
            <person name="Kuhnert E."/>
            <person name="Cox R.J."/>
            <person name="Crous P.W."/>
            <person name="Spatafora J.W."/>
            <person name="Lail K."/>
            <person name="Amirebrahimi M."/>
            <person name="Lipzen A."/>
            <person name="Pangilinan J."/>
            <person name="Andreopoulos W."/>
            <person name="Hayes R.D."/>
            <person name="Ng V."/>
            <person name="Grigoriev I.V."/>
            <person name="Jackson S.A."/>
            <person name="Sutton T.D.S."/>
            <person name="Dobson A.D.W."/>
            <person name="Rama T."/>
        </authorList>
    </citation>
    <scope>NUCLEOTIDE SEQUENCE</scope>
    <source>
        <strain evidence="7">TS7</strain>
    </source>
</reference>
<accession>A0A9P7ZN42</accession>
<evidence type="ECO:0000256" key="3">
    <source>
        <dbReference type="ARBA" id="ARBA00004514"/>
    </source>
</evidence>